<accession>A0A0R2ER19</accession>
<organism evidence="2 3">
    <name type="scientific">Secundilactobacillus similis DSM 23365 = JCM 2765</name>
    <dbReference type="NCBI Taxonomy" id="1423804"/>
    <lineage>
        <taxon>Bacteria</taxon>
        <taxon>Bacillati</taxon>
        <taxon>Bacillota</taxon>
        <taxon>Bacilli</taxon>
        <taxon>Lactobacillales</taxon>
        <taxon>Lactobacillaceae</taxon>
        <taxon>Secundilactobacillus</taxon>
    </lineage>
</organism>
<dbReference type="Pfam" id="PF02602">
    <property type="entry name" value="HEM4"/>
    <property type="match status" value="1"/>
</dbReference>
<dbReference type="GO" id="GO:0004852">
    <property type="term" value="F:uroporphyrinogen-III synthase activity"/>
    <property type="evidence" value="ECO:0007669"/>
    <property type="project" value="InterPro"/>
</dbReference>
<dbReference type="InterPro" id="IPR003754">
    <property type="entry name" value="4pyrrol_synth_uPrphyn_synth"/>
</dbReference>
<proteinExistence type="predicted"/>
<dbReference type="SUPFAM" id="SSF69618">
    <property type="entry name" value="HemD-like"/>
    <property type="match status" value="1"/>
</dbReference>
<evidence type="ECO:0000313" key="3">
    <source>
        <dbReference type="Proteomes" id="UP000051442"/>
    </source>
</evidence>
<keyword evidence="3" id="KW-1185">Reference proteome</keyword>
<dbReference type="EMBL" id="AYZM01000178">
    <property type="protein sequence ID" value="KRN15559.1"/>
    <property type="molecule type" value="Genomic_DNA"/>
</dbReference>
<sequence>MGFLVTYPQEKVAPDLQAQLAAMGPTQYLPLRHLTSVTLTAPDEHLIATSDVLVLTSPFALTVYLGHLRNLAPQATVAVLSQKMATKLTNAGVQRLVVAPQENQASLQRVLQDYPGGTIMTWLRGNLTVAHAMDQLPKLQMVQVYQNTWSKAQTQLVADQLAAPITRILVTSPASFQRLQQVIQLVPAKFGQITYYVLGKSTLEIIRDTHQSVIGPTQMKAVLRQMLQKMCRDEAESR</sequence>
<dbReference type="Gene3D" id="3.40.50.10090">
    <property type="match status" value="2"/>
</dbReference>
<protein>
    <recommendedName>
        <fullName evidence="1">Tetrapyrrole biosynthesis uroporphyrinogen III synthase domain-containing protein</fullName>
    </recommendedName>
</protein>
<comment type="caution">
    <text evidence="2">The sequence shown here is derived from an EMBL/GenBank/DDBJ whole genome shotgun (WGS) entry which is preliminary data.</text>
</comment>
<dbReference type="AlphaFoldDB" id="A0A0R2ER19"/>
<dbReference type="OrthoDB" id="2294987at2"/>
<feature type="domain" description="Tetrapyrrole biosynthesis uroporphyrinogen III synthase" evidence="1">
    <location>
        <begin position="47"/>
        <end position="209"/>
    </location>
</feature>
<dbReference type="Proteomes" id="UP000051442">
    <property type="component" value="Unassembled WGS sequence"/>
</dbReference>
<dbReference type="STRING" id="1423804.FD14_GL002903"/>
<dbReference type="PATRIC" id="fig|1423804.4.peg.3125"/>
<gene>
    <name evidence="2" type="ORF">FD14_GL002903</name>
</gene>
<dbReference type="GO" id="GO:0033014">
    <property type="term" value="P:tetrapyrrole biosynthetic process"/>
    <property type="evidence" value="ECO:0007669"/>
    <property type="project" value="InterPro"/>
</dbReference>
<reference evidence="2 3" key="1">
    <citation type="journal article" date="2015" name="Genome Announc.">
        <title>Expanding the biotechnology potential of lactobacilli through comparative genomics of 213 strains and associated genera.</title>
        <authorList>
            <person name="Sun Z."/>
            <person name="Harris H.M."/>
            <person name="McCann A."/>
            <person name="Guo C."/>
            <person name="Argimon S."/>
            <person name="Zhang W."/>
            <person name="Yang X."/>
            <person name="Jeffery I.B."/>
            <person name="Cooney J.C."/>
            <person name="Kagawa T.F."/>
            <person name="Liu W."/>
            <person name="Song Y."/>
            <person name="Salvetti E."/>
            <person name="Wrobel A."/>
            <person name="Rasinkangas P."/>
            <person name="Parkhill J."/>
            <person name="Rea M.C."/>
            <person name="O'Sullivan O."/>
            <person name="Ritari J."/>
            <person name="Douillard F.P."/>
            <person name="Paul Ross R."/>
            <person name="Yang R."/>
            <person name="Briner A.E."/>
            <person name="Felis G.E."/>
            <person name="de Vos W.M."/>
            <person name="Barrangou R."/>
            <person name="Klaenhammer T.R."/>
            <person name="Caufield P.W."/>
            <person name="Cui Y."/>
            <person name="Zhang H."/>
            <person name="O'Toole P.W."/>
        </authorList>
    </citation>
    <scope>NUCLEOTIDE SEQUENCE [LARGE SCALE GENOMIC DNA]</scope>
    <source>
        <strain evidence="2 3">DSM 23365</strain>
    </source>
</reference>
<name>A0A0R2ER19_9LACO</name>
<evidence type="ECO:0000259" key="1">
    <source>
        <dbReference type="Pfam" id="PF02602"/>
    </source>
</evidence>
<evidence type="ECO:0000313" key="2">
    <source>
        <dbReference type="EMBL" id="KRN15559.1"/>
    </source>
</evidence>
<dbReference type="InterPro" id="IPR036108">
    <property type="entry name" value="4pyrrol_syn_uPrphyn_synt_sf"/>
</dbReference>